<keyword evidence="4" id="KW-1185">Reference proteome</keyword>
<dbReference type="InterPro" id="IPR036969">
    <property type="entry name" value="Citrate_synthase_sf"/>
</dbReference>
<dbReference type="Proteomes" id="UP001417504">
    <property type="component" value="Unassembled WGS sequence"/>
</dbReference>
<dbReference type="PANTHER" id="PTHR23118:SF42">
    <property type="entry name" value="ATP-CITRATE SYNTHASE"/>
    <property type="match status" value="1"/>
</dbReference>
<dbReference type="GO" id="GO:0006085">
    <property type="term" value="P:acetyl-CoA biosynthetic process"/>
    <property type="evidence" value="ECO:0007669"/>
    <property type="project" value="TreeGrafter"/>
</dbReference>
<comment type="caution">
    <text evidence="3">The sequence shown here is derived from an EMBL/GenBank/DDBJ whole genome shotgun (WGS) entry which is preliminary data.</text>
</comment>
<feature type="transmembrane region" description="Helical" evidence="2">
    <location>
        <begin position="190"/>
        <end position="209"/>
    </location>
</feature>
<dbReference type="GO" id="GO:0003878">
    <property type="term" value="F:ATP citrate synthase activity"/>
    <property type="evidence" value="ECO:0007669"/>
    <property type="project" value="TreeGrafter"/>
</dbReference>
<evidence type="ECO:0000256" key="1">
    <source>
        <dbReference type="SAM" id="MobiDB-lite"/>
    </source>
</evidence>
<gene>
    <name evidence="3" type="ORF">Sjap_014976</name>
</gene>
<dbReference type="SUPFAM" id="SSF48256">
    <property type="entry name" value="Citrate synthase"/>
    <property type="match status" value="1"/>
</dbReference>
<dbReference type="EMBL" id="JBBNAE010000006">
    <property type="protein sequence ID" value="KAK9116029.1"/>
    <property type="molecule type" value="Genomic_DNA"/>
</dbReference>
<accession>A0AAP0II99</accession>
<keyword evidence="2" id="KW-0472">Membrane</keyword>
<protein>
    <submittedName>
        <fullName evidence="3">Uncharacterized protein</fullName>
    </submittedName>
</protein>
<dbReference type="GO" id="GO:0006633">
    <property type="term" value="P:fatty acid biosynthetic process"/>
    <property type="evidence" value="ECO:0007669"/>
    <property type="project" value="TreeGrafter"/>
</dbReference>
<dbReference type="Gene3D" id="1.10.3370.10">
    <property type="entry name" value="SecY subunit domain"/>
    <property type="match status" value="1"/>
</dbReference>
<reference evidence="3 4" key="1">
    <citation type="submission" date="2024-01" db="EMBL/GenBank/DDBJ databases">
        <title>Genome assemblies of Stephania.</title>
        <authorList>
            <person name="Yang L."/>
        </authorList>
    </citation>
    <scope>NUCLEOTIDE SEQUENCE [LARGE SCALE GENOMIC DNA]</scope>
    <source>
        <strain evidence="3">QJT</strain>
        <tissue evidence="3">Leaf</tissue>
    </source>
</reference>
<sequence length="237" mass="26088">MKRKGIRVPGIGHRIKRGDNRDKRVEVLQNYGRTHFPSVNYMEYAVMLSLNIAVCFLVMELGITPIVTSGMVMQLLAGSKIIKVDNNVREDRALLHIFRIFDGGSSAPVQNVPATTAQNVLMPQANEQQPADEILPANASINSLQEQEEKLVKEFDEHKIMDAQETTADEEEMYAEEEGQLSWFNEGVRVGIGLGVGLSIGVGVSLGLLRRQAGPHAMDSTSPSTFPSLLREPSSKT</sequence>
<dbReference type="PROSITE" id="PS00755">
    <property type="entry name" value="SECY_1"/>
    <property type="match status" value="1"/>
</dbReference>
<organism evidence="3 4">
    <name type="scientific">Stephania japonica</name>
    <dbReference type="NCBI Taxonomy" id="461633"/>
    <lineage>
        <taxon>Eukaryota</taxon>
        <taxon>Viridiplantae</taxon>
        <taxon>Streptophyta</taxon>
        <taxon>Embryophyta</taxon>
        <taxon>Tracheophyta</taxon>
        <taxon>Spermatophyta</taxon>
        <taxon>Magnoliopsida</taxon>
        <taxon>Ranunculales</taxon>
        <taxon>Menispermaceae</taxon>
        <taxon>Menispermoideae</taxon>
        <taxon>Cissampelideae</taxon>
        <taxon>Stephania</taxon>
    </lineage>
</organism>
<dbReference type="PANTHER" id="PTHR23118">
    <property type="entry name" value="ATP-CITRATE SYNTHASE"/>
    <property type="match status" value="1"/>
</dbReference>
<dbReference type="InterPro" id="IPR030659">
    <property type="entry name" value="SecY_CS"/>
</dbReference>
<evidence type="ECO:0000256" key="2">
    <source>
        <dbReference type="SAM" id="Phobius"/>
    </source>
</evidence>
<evidence type="ECO:0000313" key="4">
    <source>
        <dbReference type="Proteomes" id="UP001417504"/>
    </source>
</evidence>
<proteinExistence type="predicted"/>
<feature type="region of interest" description="Disordered" evidence="1">
    <location>
        <begin position="214"/>
        <end position="237"/>
    </location>
</feature>
<evidence type="ECO:0000313" key="3">
    <source>
        <dbReference type="EMBL" id="KAK9116029.1"/>
    </source>
</evidence>
<keyword evidence="2" id="KW-1133">Transmembrane helix</keyword>
<dbReference type="InterPro" id="IPR002020">
    <property type="entry name" value="Citrate_synthase"/>
</dbReference>
<dbReference type="AlphaFoldDB" id="A0AAP0II99"/>
<feature type="transmembrane region" description="Helical" evidence="2">
    <location>
        <begin position="44"/>
        <end position="67"/>
    </location>
</feature>
<dbReference type="SUPFAM" id="SSF103491">
    <property type="entry name" value="Preprotein translocase SecY subunit"/>
    <property type="match status" value="1"/>
</dbReference>
<name>A0AAP0II99_9MAGN</name>
<dbReference type="GO" id="GO:0005829">
    <property type="term" value="C:cytosol"/>
    <property type="evidence" value="ECO:0007669"/>
    <property type="project" value="TreeGrafter"/>
</dbReference>
<dbReference type="InterPro" id="IPR023201">
    <property type="entry name" value="SecY_dom_sf"/>
</dbReference>
<keyword evidence="2" id="KW-0812">Transmembrane</keyword>